<feature type="transmembrane region" description="Helical" evidence="1">
    <location>
        <begin position="35"/>
        <end position="55"/>
    </location>
</feature>
<keyword evidence="1" id="KW-1133">Transmembrane helix</keyword>
<keyword evidence="3" id="KW-1185">Reference proteome</keyword>
<dbReference type="Proteomes" id="UP000198935">
    <property type="component" value="Unassembled WGS sequence"/>
</dbReference>
<reference evidence="3" key="1">
    <citation type="submission" date="2016-10" db="EMBL/GenBank/DDBJ databases">
        <authorList>
            <person name="Varghese N."/>
            <person name="Submissions S."/>
        </authorList>
    </citation>
    <scope>NUCLEOTIDE SEQUENCE [LARGE SCALE GENOMIC DNA]</scope>
    <source>
        <strain evidence="3">SP</strain>
    </source>
</reference>
<name>A0A1H3MPY0_9BACI</name>
<evidence type="ECO:0000256" key="1">
    <source>
        <dbReference type="SAM" id="Phobius"/>
    </source>
</evidence>
<protein>
    <recommendedName>
        <fullName evidence="4">Sporulation protein YjcZ</fullName>
    </recommendedName>
</protein>
<dbReference type="STRING" id="1503961.SAMN05421736_103298"/>
<dbReference type="AlphaFoldDB" id="A0A1H3MPY0"/>
<gene>
    <name evidence="2" type="ORF">SAMN05421736_103298</name>
</gene>
<organism evidence="2 3">
    <name type="scientific">Evansella caseinilytica</name>
    <dbReference type="NCBI Taxonomy" id="1503961"/>
    <lineage>
        <taxon>Bacteria</taxon>
        <taxon>Bacillati</taxon>
        <taxon>Bacillota</taxon>
        <taxon>Bacilli</taxon>
        <taxon>Bacillales</taxon>
        <taxon>Bacillaceae</taxon>
        <taxon>Evansella</taxon>
    </lineage>
</organism>
<proteinExistence type="predicted"/>
<dbReference type="EMBL" id="FNPI01000003">
    <property type="protein sequence ID" value="SDY78544.1"/>
    <property type="molecule type" value="Genomic_DNA"/>
</dbReference>
<keyword evidence="1" id="KW-0812">Transmembrane</keyword>
<accession>A0A1H3MPY0</accession>
<evidence type="ECO:0008006" key="4">
    <source>
        <dbReference type="Google" id="ProtNLM"/>
    </source>
</evidence>
<evidence type="ECO:0000313" key="2">
    <source>
        <dbReference type="EMBL" id="SDY78544.1"/>
    </source>
</evidence>
<sequence length="59" mass="6348">MYGYGGHSCNPCYYGYGYRTPVYAAPAYPSSGSGVGIVVALLVVLFIFIIILGAAKFYR</sequence>
<evidence type="ECO:0000313" key="3">
    <source>
        <dbReference type="Proteomes" id="UP000198935"/>
    </source>
</evidence>
<keyword evidence="1" id="KW-0472">Membrane</keyword>